<dbReference type="InterPro" id="IPR005225">
    <property type="entry name" value="Small_GTP-bd"/>
</dbReference>
<proteinExistence type="predicted"/>
<dbReference type="Gene3D" id="3.40.50.300">
    <property type="entry name" value="P-loop containing nucleotide triphosphate hydrolases"/>
    <property type="match status" value="1"/>
</dbReference>
<dbReference type="InterPro" id="IPR004535">
    <property type="entry name" value="Transl_elong_SelB"/>
</dbReference>
<dbReference type="NCBIfam" id="TIGR00231">
    <property type="entry name" value="small_GTP"/>
    <property type="match status" value="1"/>
</dbReference>
<organism evidence="7">
    <name type="scientific">Campylobacter fetus</name>
    <dbReference type="NCBI Taxonomy" id="196"/>
    <lineage>
        <taxon>Bacteria</taxon>
        <taxon>Pseudomonadati</taxon>
        <taxon>Campylobacterota</taxon>
        <taxon>Epsilonproteobacteria</taxon>
        <taxon>Campylobacterales</taxon>
        <taxon>Campylobacteraceae</taxon>
        <taxon>Campylobacter</taxon>
    </lineage>
</organism>
<dbReference type="InterPro" id="IPR000795">
    <property type="entry name" value="T_Tr_GTP-bd_dom"/>
</dbReference>
<dbReference type="NCBIfam" id="TIGR00475">
    <property type="entry name" value="selB"/>
    <property type="match status" value="1"/>
</dbReference>
<dbReference type="SUPFAM" id="SSF52540">
    <property type="entry name" value="P-loop containing nucleoside triphosphate hydrolases"/>
    <property type="match status" value="1"/>
</dbReference>
<dbReference type="GO" id="GO:0003746">
    <property type="term" value="F:translation elongation factor activity"/>
    <property type="evidence" value="ECO:0007669"/>
    <property type="project" value="UniProtKB-KW"/>
</dbReference>
<dbReference type="InterPro" id="IPR036388">
    <property type="entry name" value="WH-like_DNA-bd_sf"/>
</dbReference>
<keyword evidence="4" id="KW-0342">GTP-binding</keyword>
<dbReference type="InterPro" id="IPR015191">
    <property type="entry name" value="SelB_WHD4"/>
</dbReference>
<keyword evidence="7" id="KW-0251">Elongation factor</keyword>
<comment type="caution">
    <text evidence="7">The sequence shown here is derived from an EMBL/GenBank/DDBJ whole genome shotgun (WGS) entry which is preliminary data.</text>
</comment>
<dbReference type="Gene3D" id="1.10.10.10">
    <property type="entry name" value="Winged helix-like DNA-binding domain superfamily/Winged helix DNA-binding domain"/>
    <property type="match status" value="1"/>
</dbReference>
<dbReference type="Pfam" id="PF09107">
    <property type="entry name" value="WHD_3rd_SelB"/>
    <property type="match status" value="1"/>
</dbReference>
<dbReference type="AlphaFoldDB" id="A0A5L4IZR1"/>
<evidence type="ECO:0000313" key="7">
    <source>
        <dbReference type="EMBL" id="EAK0453219.1"/>
    </source>
</evidence>
<dbReference type="Gene3D" id="2.40.30.10">
    <property type="entry name" value="Translation factors"/>
    <property type="match status" value="1"/>
</dbReference>
<feature type="domain" description="Tr-type G" evidence="5">
    <location>
        <begin position="1"/>
        <end position="169"/>
    </location>
</feature>
<dbReference type="InterPro" id="IPR009000">
    <property type="entry name" value="Transl_B-barrel_sf"/>
</dbReference>
<evidence type="ECO:0000256" key="3">
    <source>
        <dbReference type="ARBA" id="ARBA00022917"/>
    </source>
</evidence>
<reference evidence="7 9" key="1">
    <citation type="submission" date="2018-05" db="EMBL/GenBank/DDBJ databases">
        <authorList>
            <consortium name="PulseNet: The National Subtyping Network for Foodborne Disease Surveillance"/>
            <person name="Tarr C.L."/>
            <person name="Trees E."/>
            <person name="Katz L.S."/>
            <person name="Carleton-Romer H.A."/>
            <person name="Stroika S."/>
            <person name="Kucerova Z."/>
            <person name="Roache K.F."/>
            <person name="Sabol A.L."/>
            <person name="Besser J."/>
            <person name="Gerner-Smidt P."/>
        </authorList>
    </citation>
    <scope>NUCLEOTIDE SEQUENCE</scope>
    <source>
        <strain evidence="7">2014D-0197</strain>
        <strain evidence="6 9">2016D-0221</strain>
        <strain evidence="8">D4313</strain>
    </source>
</reference>
<dbReference type="PROSITE" id="PS51722">
    <property type="entry name" value="G_TR_2"/>
    <property type="match status" value="1"/>
</dbReference>
<dbReference type="PANTHER" id="PTHR43721:SF22">
    <property type="entry name" value="ELONGATION FACTOR TU, MITOCHONDRIAL"/>
    <property type="match status" value="1"/>
</dbReference>
<dbReference type="GO" id="GO:0003924">
    <property type="term" value="F:GTPase activity"/>
    <property type="evidence" value="ECO:0007669"/>
    <property type="project" value="InterPro"/>
</dbReference>
<evidence type="ECO:0000313" key="8">
    <source>
        <dbReference type="EMBL" id="EAK0469186.1"/>
    </source>
</evidence>
<accession>A0A5L4IZR1</accession>
<dbReference type="PANTHER" id="PTHR43721">
    <property type="entry name" value="ELONGATION FACTOR TU-RELATED"/>
    <property type="match status" value="1"/>
</dbReference>
<evidence type="ECO:0000256" key="4">
    <source>
        <dbReference type="ARBA" id="ARBA00023134"/>
    </source>
</evidence>
<dbReference type="SUPFAM" id="SSF50447">
    <property type="entry name" value="Translation proteins"/>
    <property type="match status" value="1"/>
</dbReference>
<dbReference type="GO" id="GO:0005737">
    <property type="term" value="C:cytoplasm"/>
    <property type="evidence" value="ECO:0007669"/>
    <property type="project" value="UniProtKB-SubCell"/>
</dbReference>
<dbReference type="EMBL" id="AACCXM010000007">
    <property type="protein sequence ID" value="EAK0469186.1"/>
    <property type="molecule type" value="Genomic_DNA"/>
</dbReference>
<dbReference type="EMBL" id="AACCXK010000009">
    <property type="protein sequence ID" value="EAK0453219.1"/>
    <property type="molecule type" value="Genomic_DNA"/>
</dbReference>
<dbReference type="InterPro" id="IPR027417">
    <property type="entry name" value="P-loop_NTPase"/>
</dbReference>
<evidence type="ECO:0000259" key="5">
    <source>
        <dbReference type="PROSITE" id="PS51722"/>
    </source>
</evidence>
<dbReference type="SUPFAM" id="SSF46785">
    <property type="entry name" value="Winged helix' DNA-binding domain"/>
    <property type="match status" value="1"/>
</dbReference>
<evidence type="ECO:0000313" key="9">
    <source>
        <dbReference type="Proteomes" id="UP000557842"/>
    </source>
</evidence>
<evidence type="ECO:0000256" key="1">
    <source>
        <dbReference type="ARBA" id="ARBA00004496"/>
    </source>
</evidence>
<dbReference type="InterPro" id="IPR036390">
    <property type="entry name" value="WH_DNA-bd_sf"/>
</dbReference>
<dbReference type="EMBL" id="AABQDW010000011">
    <property type="protein sequence ID" value="EAI5408354.1"/>
    <property type="molecule type" value="Genomic_DNA"/>
</dbReference>
<keyword evidence="4" id="KW-0547">Nucleotide-binding</keyword>
<dbReference type="GO" id="GO:0003723">
    <property type="term" value="F:RNA binding"/>
    <property type="evidence" value="ECO:0007669"/>
    <property type="project" value="InterPro"/>
</dbReference>
<name>A0A5L4IZR1_CAMFE</name>
<dbReference type="Pfam" id="PF00009">
    <property type="entry name" value="GTP_EFTU"/>
    <property type="match status" value="1"/>
</dbReference>
<comment type="subcellular location">
    <subcellularLocation>
        <location evidence="1">Cytoplasm</location>
    </subcellularLocation>
</comment>
<dbReference type="InterPro" id="IPR050055">
    <property type="entry name" value="EF-Tu_GTPase"/>
</dbReference>
<sequence length="601" mass="67564">MNSIIIGTSGHIDHGKTALIKALNGYEGDKTSDEIKRGITIDLSFSNLNNGIKNIAFIDVPGHENLVKTMISGAFQFDACMLVIAANEGLKPQTKEHIEILNLLNVKNIILVFSKCDLVGKNEQLEVKNSVLDFIKDFSNLEILRSFFVSIKDKNSIDALKNYLFTIQRKTHDQDSVFRYYIDRVFQVKGHGTVVTGGVLKGTLKVGEQILNLDLNESFILRNLEVHSRSAKTVEAPNRAALNLSGDKTYALKKGQILSKKGFWRGFFEADCFVSGDLTHNSEVVFCVGSKQVNAKAALLKDNFFTFKFNKMMFLEFNEPFILLKNSRVIGGGFVLNPVSEPLKKDVKSDLLSALNNMDFVQAFEILSRSHRHGFGLISSLQRFGMSTSTALDIASNLKNVFVDKKAACIYTNDGYSDVKEFIKFIINKNKDAMFSPSSINTKLSWASTDFIEAVLNELETNKIVQKNGSIYTKFGTNFDELNTTVESKIYDILEKGYITPKAPYNIYDELDIDKIVGDAALKKLTKAKKVVRLEHNLFISSNALNKVINMLRDIIKNEGKVNITSAKNHLNLSRKYALAYLEYLDKFADIKKFENDRLFV</sequence>
<keyword evidence="3" id="KW-0648">Protein biosynthesis</keyword>
<dbReference type="RefSeq" id="WP_065843780.1">
    <property type="nucleotide sequence ID" value="NZ_AABUZP020000015.1"/>
</dbReference>
<evidence type="ECO:0000256" key="2">
    <source>
        <dbReference type="ARBA" id="ARBA00022490"/>
    </source>
</evidence>
<gene>
    <name evidence="7" type="primary">selB</name>
    <name evidence="7" type="ORF">AAH17_06040</name>
    <name evidence="8" type="ORF">AAH24_07415</name>
    <name evidence="6" type="ORF">BVH53_06540</name>
</gene>
<protein>
    <submittedName>
        <fullName evidence="7">Selenocysteine-specific translation elongation factor</fullName>
    </submittedName>
</protein>
<dbReference type="CDD" id="cd04171">
    <property type="entry name" value="SelB"/>
    <property type="match status" value="1"/>
</dbReference>
<dbReference type="GO" id="GO:0001514">
    <property type="term" value="P:selenocysteine incorporation"/>
    <property type="evidence" value="ECO:0007669"/>
    <property type="project" value="InterPro"/>
</dbReference>
<dbReference type="GO" id="GO:0005525">
    <property type="term" value="F:GTP binding"/>
    <property type="evidence" value="ECO:0007669"/>
    <property type="project" value="UniProtKB-KW"/>
</dbReference>
<evidence type="ECO:0000313" key="6">
    <source>
        <dbReference type="EMBL" id="EAI5408354.1"/>
    </source>
</evidence>
<keyword evidence="2" id="KW-0963">Cytoplasm</keyword>
<dbReference type="Proteomes" id="UP000557842">
    <property type="component" value="Unassembled WGS sequence"/>
</dbReference>